<protein>
    <recommendedName>
        <fullName evidence="1">Glycosyltransferase 2-like domain-containing protein</fullName>
    </recommendedName>
</protein>
<reference evidence="2" key="1">
    <citation type="journal article" date="2014" name="Front. Microbiol.">
        <title>High frequency of phylogenetically diverse reductive dehalogenase-homologous genes in deep subseafloor sedimentary metagenomes.</title>
        <authorList>
            <person name="Kawai M."/>
            <person name="Futagami T."/>
            <person name="Toyoda A."/>
            <person name="Takaki Y."/>
            <person name="Nishi S."/>
            <person name="Hori S."/>
            <person name="Arai W."/>
            <person name="Tsubouchi T."/>
            <person name="Morono Y."/>
            <person name="Uchiyama I."/>
            <person name="Ito T."/>
            <person name="Fujiyama A."/>
            <person name="Inagaki F."/>
            <person name="Takami H."/>
        </authorList>
    </citation>
    <scope>NUCLEOTIDE SEQUENCE</scope>
    <source>
        <strain evidence="2">Expedition CK06-06</strain>
    </source>
</reference>
<name>X1IDY8_9ZZZZ</name>
<feature type="domain" description="Glycosyltransferase 2-like" evidence="1">
    <location>
        <begin position="1"/>
        <end position="77"/>
    </location>
</feature>
<dbReference type="EMBL" id="BARU01030532">
    <property type="protein sequence ID" value="GAH64334.1"/>
    <property type="molecule type" value="Genomic_DNA"/>
</dbReference>
<dbReference type="Gene3D" id="3.90.550.10">
    <property type="entry name" value="Spore Coat Polysaccharide Biosynthesis Protein SpsA, Chain A"/>
    <property type="match status" value="1"/>
</dbReference>
<dbReference type="SUPFAM" id="SSF53448">
    <property type="entry name" value="Nucleotide-diphospho-sugar transferases"/>
    <property type="match status" value="1"/>
</dbReference>
<dbReference type="Pfam" id="PF00535">
    <property type="entry name" value="Glycos_transf_2"/>
    <property type="match status" value="1"/>
</dbReference>
<dbReference type="InterPro" id="IPR001173">
    <property type="entry name" value="Glyco_trans_2-like"/>
</dbReference>
<accession>X1IDY8</accession>
<gene>
    <name evidence="2" type="ORF">S03H2_48429</name>
</gene>
<proteinExistence type="predicted"/>
<organism evidence="2">
    <name type="scientific">marine sediment metagenome</name>
    <dbReference type="NCBI Taxonomy" id="412755"/>
    <lineage>
        <taxon>unclassified sequences</taxon>
        <taxon>metagenomes</taxon>
        <taxon>ecological metagenomes</taxon>
    </lineage>
</organism>
<dbReference type="AlphaFoldDB" id="X1IDY8"/>
<sequence length="77" mass="8880">MPIRNEEVFIANLIRDLDLQDYPKENIEVILVNDHSNDSSPEIIKKLIRNKNQFSLVQNTKQGKKNAIIEGIKYSKG</sequence>
<comment type="caution">
    <text evidence="2">The sequence shown here is derived from an EMBL/GenBank/DDBJ whole genome shotgun (WGS) entry which is preliminary data.</text>
</comment>
<evidence type="ECO:0000259" key="1">
    <source>
        <dbReference type="Pfam" id="PF00535"/>
    </source>
</evidence>
<dbReference type="InterPro" id="IPR029044">
    <property type="entry name" value="Nucleotide-diphossugar_trans"/>
</dbReference>
<evidence type="ECO:0000313" key="2">
    <source>
        <dbReference type="EMBL" id="GAH64334.1"/>
    </source>
</evidence>